<evidence type="ECO:0000256" key="2">
    <source>
        <dbReference type="SAM" id="MobiDB-lite"/>
    </source>
</evidence>
<dbReference type="OMA" id="WSINDNS"/>
<organism evidence="3 4">
    <name type="scientific">Meloidogyne hapla</name>
    <name type="common">Root-knot nematode worm</name>
    <dbReference type="NCBI Taxonomy" id="6305"/>
    <lineage>
        <taxon>Eukaryota</taxon>
        <taxon>Metazoa</taxon>
        <taxon>Ecdysozoa</taxon>
        <taxon>Nematoda</taxon>
        <taxon>Chromadorea</taxon>
        <taxon>Rhabditida</taxon>
        <taxon>Tylenchina</taxon>
        <taxon>Tylenchomorpha</taxon>
        <taxon>Tylenchoidea</taxon>
        <taxon>Meloidogynidae</taxon>
        <taxon>Meloidogyninae</taxon>
        <taxon>Meloidogyne</taxon>
    </lineage>
</organism>
<protein>
    <submittedName>
        <fullName evidence="4">Uncharacterized protein</fullName>
    </submittedName>
</protein>
<name>A0A1I8BPD3_MELHA</name>
<reference evidence="4" key="1">
    <citation type="submission" date="2016-11" db="UniProtKB">
        <authorList>
            <consortium name="WormBaseParasite"/>
        </authorList>
    </citation>
    <scope>IDENTIFICATION</scope>
</reference>
<accession>A0A1I8BPD3</accession>
<proteinExistence type="predicted"/>
<dbReference type="AlphaFoldDB" id="A0A1I8BPD3"/>
<dbReference type="Proteomes" id="UP000095281">
    <property type="component" value="Unplaced"/>
</dbReference>
<evidence type="ECO:0000313" key="4">
    <source>
        <dbReference type="WBParaSite" id="MhA1_Contig385.frz3.gene1"/>
    </source>
</evidence>
<evidence type="ECO:0000256" key="1">
    <source>
        <dbReference type="SAM" id="Coils"/>
    </source>
</evidence>
<dbReference type="WBParaSite" id="MhA1_Contig385.frz3.gene1">
    <property type="protein sequence ID" value="MhA1_Contig385.frz3.gene1"/>
    <property type="gene ID" value="MhA1_Contig385.frz3.gene1"/>
</dbReference>
<sequence>MSYCSIRPNDNGLLQYGANAYGGFAYRLGSFAEETIVNDPTRRFITEHNLSLFWRRPGLFPRSGGFMPFPISWPSKQNGLRNRPPGNIRSDCPPIRHRGRNLLAGQNVEDNEEAIRIWSINDNSDHRQLVQFNLQLDLQSRQKRKPLLVKPNAECPFISMELPNEVLQLRAFEGVEGKVFLRTKRSLELASPFEKSLSTLFKSFVHSFTQIPYMNDELAVVDSRGVLFWGDINNNSTFARLKNPEPILEICPTDCPRILLSLTEQQLREVDLREPISCTGRLLFDHSITSQLEMNGPFSRKLSEHLGARDRLWHINQIDTKLECFLLTTTRQHLLIDRRMPNISLLTMDHADIEGGDYCFTTSPFVDPVSNCRIFSFYSLTQIKKQAVSQLSLAFHPDESIWSSLSHKCLLDSPKDVFLRFVDNECYLNVSQLPSITRAIHFQPLVSVRRLLNLSISSNRALLFRQMEGGKLLYENVFFDPLPKLRQDVEMDTLYEENANNEGSYTQKPISISSINKNCLEFVLQQEDNIHFFADVDEELLANTEIELLNASIMVTDEEQQRLNSNELPEQLNNPFVDCQHFDEPDSIENDFTFMEIGSIEEKNLFSSNVDKTWTKICTLSMNQQNQPIFDKNEEESTLNTSENLENEIEDFTANKLQELKIEIKSRKRVFKEIEEEKELMKKKVVKEVYEEQEGEEQPTMSTIKSHVEEQGEDDEYDFEVNLDF</sequence>
<keyword evidence="1" id="KW-0175">Coiled coil</keyword>
<evidence type="ECO:0000313" key="3">
    <source>
        <dbReference type="Proteomes" id="UP000095281"/>
    </source>
</evidence>
<keyword evidence="3" id="KW-1185">Reference proteome</keyword>
<feature type="coiled-coil region" evidence="1">
    <location>
        <begin position="635"/>
        <end position="677"/>
    </location>
</feature>
<feature type="region of interest" description="Disordered" evidence="2">
    <location>
        <begin position="690"/>
        <end position="725"/>
    </location>
</feature>
<feature type="compositionally biased region" description="Acidic residues" evidence="2">
    <location>
        <begin position="711"/>
        <end position="725"/>
    </location>
</feature>